<dbReference type="GO" id="GO:0035312">
    <property type="term" value="F:5'-3' DNA exonuclease activity"/>
    <property type="evidence" value="ECO:0007669"/>
    <property type="project" value="UniProtKB-UniRule"/>
</dbReference>
<evidence type="ECO:0000256" key="7">
    <source>
        <dbReference type="ARBA" id="ARBA00022763"/>
    </source>
</evidence>
<evidence type="ECO:0000256" key="3">
    <source>
        <dbReference type="ARBA" id="ARBA00020324"/>
    </source>
</evidence>
<feature type="region of interest" description="Disordered" evidence="17">
    <location>
        <begin position="537"/>
        <end position="568"/>
    </location>
</feature>
<evidence type="ECO:0000256" key="4">
    <source>
        <dbReference type="ARBA" id="ARBA00022722"/>
    </source>
</evidence>
<dbReference type="SMART" id="SM00279">
    <property type="entry name" value="HhH2"/>
    <property type="match status" value="1"/>
</dbReference>
<dbReference type="AlphaFoldDB" id="A0AAD9QIU7"/>
<keyword evidence="12 16" id="KW-0267">Excision nuclease</keyword>
<comment type="similarity">
    <text evidence="2 16">Belongs to the XPG/RAD2 endonuclease family. EXO1 subfamily.</text>
</comment>
<dbReference type="Pfam" id="PF00867">
    <property type="entry name" value="XPG_I"/>
    <property type="match status" value="1"/>
</dbReference>
<keyword evidence="8 16" id="KW-0228">DNA excision</keyword>
<evidence type="ECO:0000313" key="20">
    <source>
        <dbReference type="EMBL" id="KAK2561700.1"/>
    </source>
</evidence>
<dbReference type="Pfam" id="PF00752">
    <property type="entry name" value="XPG_N"/>
    <property type="match status" value="1"/>
</dbReference>
<comment type="cofactor">
    <cofactor evidence="16">
        <name>Mg(2+)</name>
        <dbReference type="ChEBI" id="CHEBI:18420"/>
    </cofactor>
    <text evidence="16">Binds 2 magnesium ions per subunit. They probably participate in the reaction catalyzed by the enzyme. May bind an additional third magnesium ion after substrate binding.</text>
</comment>
<dbReference type="InterPro" id="IPR037315">
    <property type="entry name" value="EXO1_H3TH"/>
</dbReference>
<evidence type="ECO:0000256" key="15">
    <source>
        <dbReference type="ARBA" id="ARBA00023242"/>
    </source>
</evidence>
<evidence type="ECO:0000259" key="19">
    <source>
        <dbReference type="SMART" id="SM00485"/>
    </source>
</evidence>
<evidence type="ECO:0000256" key="6">
    <source>
        <dbReference type="ARBA" id="ARBA00022759"/>
    </source>
</evidence>
<reference evidence="20" key="2">
    <citation type="journal article" date="2023" name="Science">
        <title>Genomic signatures of disease resistance in endangered staghorn corals.</title>
        <authorList>
            <person name="Vollmer S.V."/>
            <person name="Selwyn J.D."/>
            <person name="Despard B.A."/>
            <person name="Roesel C.L."/>
        </authorList>
    </citation>
    <scope>NUCLEOTIDE SEQUENCE</scope>
    <source>
        <strain evidence="20">K2</strain>
    </source>
</reference>
<accession>A0AAD9QIU7</accession>
<keyword evidence="11 16" id="KW-0460">Magnesium</keyword>
<evidence type="ECO:0000256" key="12">
    <source>
        <dbReference type="ARBA" id="ARBA00022881"/>
    </source>
</evidence>
<dbReference type="SUPFAM" id="SSF88723">
    <property type="entry name" value="PIN domain-like"/>
    <property type="match status" value="1"/>
</dbReference>
<feature type="region of interest" description="Disordered" evidence="17">
    <location>
        <begin position="673"/>
        <end position="692"/>
    </location>
</feature>
<sequence>MGIQGLLPLLKRIQKPVSIAEHFAGQVIGVDAYCWLHKGAYGCAMELVEGKKSSIYINYVLKRINMLLHFNVKPILVFDGCNLPSKAGQEERRRKTRQENKAKGLAFLRAGNRQQAVECFQKCECRKKGVECIVAPYEADAQLAYLMKAGIAQAIISEDSDLLVYGCKKVIFKMDSCGHGMAVDLDDLSKLTDLKLHEFTQEKFRHMCILSGCDYLPSVKGIGLHKAIKLLRKSSTIDKVIKSLRLDAKMQVPADYEKSFKQADETFLYQLVFDPLLENLVPLNELPEGLKPGDLQFAGPSMSREKALGIAVGNINPITGEVLADFNSRETKIVHLNSNEKSDHSSDSLTPVSTSSFGHSVMNKRGKTGYDVQKSLSGLMLNSQPTANTKKPFLPPGAKRKAEEDDFDDHSLFNMYTAVKRRPKDLFGGVPEKCKRKASSQCMGTGIKRSKFRNPFKVRDQGGDVNEREGTSRYFNLSGSPELPKMPPDESKGMLNGGELDGVDTDKTKDADPSSAFKPGAVLTLSEETTKERLCGSEFGNRVEFDENTDDKDKENEPLSCDPHHTSQSSVEILESQGHEQGEISKAKNDVFLKIPASLEKVQKQGVLTTSNTQLISPRSGNTSLNDLFGYKPSFRTREIDDNVSVDSRENEVGAPVNTIVVVNIESGYLSDTEMSTDSNTPISTPSALSRPAALPSTGKLHFGQGSAVGTKGAAALVWEDVGPWDSQKGNLSIIWGRIQSKIRQLQRLCSIGKQLMASS</sequence>
<dbReference type="InterPro" id="IPR044752">
    <property type="entry name" value="PIN-like_EXO1"/>
</dbReference>
<feature type="compositionally biased region" description="Basic and acidic residues" evidence="17">
    <location>
        <begin position="457"/>
        <end position="471"/>
    </location>
</feature>
<dbReference type="Gene3D" id="3.40.50.1010">
    <property type="entry name" value="5'-nuclease"/>
    <property type="match status" value="1"/>
</dbReference>
<dbReference type="InterPro" id="IPR006085">
    <property type="entry name" value="XPG_DNA_repair_N"/>
</dbReference>
<dbReference type="CDD" id="cd09908">
    <property type="entry name" value="H3TH_EXO1"/>
    <property type="match status" value="1"/>
</dbReference>
<evidence type="ECO:0000256" key="10">
    <source>
        <dbReference type="ARBA" id="ARBA00022839"/>
    </source>
</evidence>
<keyword evidence="13 16" id="KW-0238">DNA-binding</keyword>
<dbReference type="PANTHER" id="PTHR11081">
    <property type="entry name" value="FLAP ENDONUCLEASE FAMILY MEMBER"/>
    <property type="match status" value="1"/>
</dbReference>
<dbReference type="EMBL" id="JARQWQ010000031">
    <property type="protein sequence ID" value="KAK2561700.1"/>
    <property type="molecule type" value="Genomic_DNA"/>
</dbReference>
<feature type="domain" description="XPG-I" evidence="18">
    <location>
        <begin position="126"/>
        <end position="196"/>
    </location>
</feature>
<name>A0AAD9QIU7_ACRCE</name>
<feature type="compositionally biased region" description="Polar residues" evidence="17">
    <location>
        <begin position="673"/>
        <end position="688"/>
    </location>
</feature>
<dbReference type="InterPro" id="IPR019974">
    <property type="entry name" value="XPG_CS"/>
</dbReference>
<feature type="region of interest" description="Disordered" evidence="17">
    <location>
        <begin position="382"/>
        <end position="404"/>
    </location>
</feature>
<dbReference type="GO" id="GO:0003677">
    <property type="term" value="F:DNA binding"/>
    <property type="evidence" value="ECO:0007669"/>
    <property type="project" value="UniProtKB-UniRule"/>
</dbReference>
<keyword evidence="7 16" id="KW-0227">DNA damage</keyword>
<comment type="function">
    <text evidence="16">5'-&gt;3' double-stranded DNA exonuclease which may also possess a cryptic 3'-&gt;5' double-stranded DNA exonuclease activity. Functions in DNA mismatch repair.</text>
</comment>
<evidence type="ECO:0000259" key="18">
    <source>
        <dbReference type="SMART" id="SM00484"/>
    </source>
</evidence>
<organism evidence="20 21">
    <name type="scientific">Acropora cervicornis</name>
    <name type="common">Staghorn coral</name>
    <dbReference type="NCBI Taxonomy" id="6130"/>
    <lineage>
        <taxon>Eukaryota</taxon>
        <taxon>Metazoa</taxon>
        <taxon>Cnidaria</taxon>
        <taxon>Anthozoa</taxon>
        <taxon>Hexacorallia</taxon>
        <taxon>Scleractinia</taxon>
        <taxon>Astrocoeniina</taxon>
        <taxon>Acroporidae</taxon>
        <taxon>Acropora</taxon>
    </lineage>
</organism>
<evidence type="ECO:0000313" key="21">
    <source>
        <dbReference type="Proteomes" id="UP001249851"/>
    </source>
</evidence>
<keyword evidence="15 16" id="KW-0539">Nucleus</keyword>
<dbReference type="FunFam" id="3.40.50.1010:FF:000002">
    <property type="entry name" value="Exonuclease 1, putative"/>
    <property type="match status" value="1"/>
</dbReference>
<keyword evidence="4 16" id="KW-0540">Nuclease</keyword>
<dbReference type="SMART" id="SM00484">
    <property type="entry name" value="XPGI"/>
    <property type="match status" value="1"/>
</dbReference>
<proteinExistence type="inferred from homology"/>
<dbReference type="InterPro" id="IPR036279">
    <property type="entry name" value="5-3_exonuclease_C_sf"/>
</dbReference>
<dbReference type="InterPro" id="IPR029060">
    <property type="entry name" value="PIN-like_dom_sf"/>
</dbReference>
<comment type="subcellular location">
    <subcellularLocation>
        <location evidence="1 16">Nucleus</location>
    </subcellularLocation>
</comment>
<dbReference type="EC" id="3.1.-.-" evidence="16"/>
<keyword evidence="14 16" id="KW-0234">DNA repair</keyword>
<keyword evidence="21" id="KW-1185">Reference proteome</keyword>
<dbReference type="GO" id="GO:0006298">
    <property type="term" value="P:mismatch repair"/>
    <property type="evidence" value="ECO:0007669"/>
    <property type="project" value="TreeGrafter"/>
</dbReference>
<keyword evidence="6" id="KW-0255">Endonuclease</keyword>
<evidence type="ECO:0000256" key="13">
    <source>
        <dbReference type="ARBA" id="ARBA00023125"/>
    </source>
</evidence>
<feature type="compositionally biased region" description="Low complexity" evidence="17">
    <location>
        <begin position="347"/>
        <end position="356"/>
    </location>
</feature>
<evidence type="ECO:0000256" key="16">
    <source>
        <dbReference type="RuleBase" id="RU910737"/>
    </source>
</evidence>
<dbReference type="PANTHER" id="PTHR11081:SF8">
    <property type="entry name" value="EXONUCLEASE 1"/>
    <property type="match status" value="1"/>
</dbReference>
<reference evidence="20" key="1">
    <citation type="journal article" date="2023" name="G3 (Bethesda)">
        <title>Whole genome assembly and annotation of the endangered Caribbean coral Acropora cervicornis.</title>
        <authorList>
            <person name="Selwyn J.D."/>
            <person name="Vollmer S.V."/>
        </authorList>
    </citation>
    <scope>NUCLEOTIDE SEQUENCE</scope>
    <source>
        <strain evidence="20">K2</strain>
    </source>
</reference>
<dbReference type="Gene3D" id="1.10.150.20">
    <property type="entry name" value="5' to 3' exonuclease, C-terminal subdomain"/>
    <property type="match status" value="1"/>
</dbReference>
<feature type="region of interest" description="Disordered" evidence="17">
    <location>
        <begin position="338"/>
        <end position="361"/>
    </location>
</feature>
<evidence type="ECO:0000256" key="1">
    <source>
        <dbReference type="ARBA" id="ARBA00004123"/>
    </source>
</evidence>
<feature type="compositionally biased region" description="Basic and acidic residues" evidence="17">
    <location>
        <begin position="537"/>
        <end position="565"/>
    </location>
</feature>
<feature type="region of interest" description="Disordered" evidence="17">
    <location>
        <begin position="456"/>
        <end position="518"/>
    </location>
</feature>
<evidence type="ECO:0000256" key="11">
    <source>
        <dbReference type="ARBA" id="ARBA00022842"/>
    </source>
</evidence>
<evidence type="ECO:0000256" key="8">
    <source>
        <dbReference type="ARBA" id="ARBA00022769"/>
    </source>
</evidence>
<dbReference type="FunFam" id="1.10.150.20:FF:000011">
    <property type="entry name" value="exonuclease 1"/>
    <property type="match status" value="1"/>
</dbReference>
<gene>
    <name evidence="20" type="ORF">P5673_015059</name>
</gene>
<dbReference type="Proteomes" id="UP001249851">
    <property type="component" value="Unassembled WGS sequence"/>
</dbReference>
<protein>
    <recommendedName>
        <fullName evidence="3 16">Exonuclease 1</fullName>
        <ecNumber evidence="16">3.1.-.-</ecNumber>
    </recommendedName>
</protein>
<dbReference type="GO" id="GO:0006310">
    <property type="term" value="P:DNA recombination"/>
    <property type="evidence" value="ECO:0007669"/>
    <property type="project" value="TreeGrafter"/>
</dbReference>
<comment type="caution">
    <text evidence="20">The sequence shown here is derived from an EMBL/GenBank/DDBJ whole genome shotgun (WGS) entry which is preliminary data.</text>
</comment>
<evidence type="ECO:0000256" key="9">
    <source>
        <dbReference type="ARBA" id="ARBA00022801"/>
    </source>
</evidence>
<dbReference type="SUPFAM" id="SSF47807">
    <property type="entry name" value="5' to 3' exonuclease, C-terminal subdomain"/>
    <property type="match status" value="1"/>
</dbReference>
<dbReference type="InterPro" id="IPR006086">
    <property type="entry name" value="XPG-I_dom"/>
</dbReference>
<keyword evidence="5 16" id="KW-0479">Metal-binding</keyword>
<dbReference type="PROSITE" id="PS00842">
    <property type="entry name" value="XPG_2"/>
    <property type="match status" value="1"/>
</dbReference>
<dbReference type="CDD" id="cd09857">
    <property type="entry name" value="PIN_EXO1"/>
    <property type="match status" value="1"/>
</dbReference>
<dbReference type="GO" id="GO:0017108">
    <property type="term" value="F:5'-flap endonuclease activity"/>
    <property type="evidence" value="ECO:0007669"/>
    <property type="project" value="TreeGrafter"/>
</dbReference>
<evidence type="ECO:0000256" key="14">
    <source>
        <dbReference type="ARBA" id="ARBA00023204"/>
    </source>
</evidence>
<dbReference type="GO" id="GO:0005634">
    <property type="term" value="C:nucleus"/>
    <property type="evidence" value="ECO:0007669"/>
    <property type="project" value="UniProtKB-SubCell"/>
</dbReference>
<dbReference type="SMART" id="SM00485">
    <property type="entry name" value="XPGN"/>
    <property type="match status" value="1"/>
</dbReference>
<dbReference type="PRINTS" id="PR00853">
    <property type="entry name" value="XPGRADSUPER"/>
</dbReference>
<evidence type="ECO:0000256" key="17">
    <source>
        <dbReference type="SAM" id="MobiDB-lite"/>
    </source>
</evidence>
<dbReference type="PROSITE" id="PS00841">
    <property type="entry name" value="XPG_1"/>
    <property type="match status" value="1"/>
</dbReference>
<keyword evidence="10 16" id="KW-0269">Exonuclease</keyword>
<feature type="domain" description="XPG N-terminal" evidence="19">
    <location>
        <begin position="1"/>
        <end position="100"/>
    </location>
</feature>
<dbReference type="InterPro" id="IPR008918">
    <property type="entry name" value="HhH2"/>
</dbReference>
<dbReference type="InterPro" id="IPR006084">
    <property type="entry name" value="XPG/Rad2"/>
</dbReference>
<evidence type="ECO:0000256" key="2">
    <source>
        <dbReference type="ARBA" id="ARBA00010563"/>
    </source>
</evidence>
<keyword evidence="9 16" id="KW-0378">Hydrolase</keyword>
<dbReference type="GO" id="GO:0046872">
    <property type="term" value="F:metal ion binding"/>
    <property type="evidence" value="ECO:0007669"/>
    <property type="project" value="UniProtKB-UniRule"/>
</dbReference>
<evidence type="ECO:0000256" key="5">
    <source>
        <dbReference type="ARBA" id="ARBA00022723"/>
    </source>
</evidence>